<dbReference type="RefSeq" id="WP_160973102.1">
    <property type="nucleotide sequence ID" value="NZ_WWEN01000003.1"/>
</dbReference>
<proteinExistence type="predicted"/>
<gene>
    <name evidence="1" type="ORF">GR167_08825</name>
</gene>
<evidence type="ECO:0000313" key="2">
    <source>
        <dbReference type="Proteomes" id="UP000479043"/>
    </source>
</evidence>
<keyword evidence="2" id="KW-1185">Reference proteome</keyword>
<dbReference type="Proteomes" id="UP000479043">
    <property type="component" value="Unassembled WGS sequence"/>
</dbReference>
<accession>A0A6L8LH96</accession>
<organism evidence="1 2">
    <name type="scientific">Thalassovita mangrovi</name>
    <dbReference type="NCBI Taxonomy" id="2692236"/>
    <lineage>
        <taxon>Bacteria</taxon>
        <taxon>Pseudomonadati</taxon>
        <taxon>Pseudomonadota</taxon>
        <taxon>Alphaproteobacteria</taxon>
        <taxon>Rhodobacterales</taxon>
        <taxon>Roseobacteraceae</taxon>
        <taxon>Thalassovita</taxon>
    </lineage>
</organism>
<name>A0A6L8LH96_9RHOB</name>
<evidence type="ECO:0008006" key="3">
    <source>
        <dbReference type="Google" id="ProtNLM"/>
    </source>
</evidence>
<comment type="caution">
    <text evidence="1">The sequence shown here is derived from an EMBL/GenBank/DDBJ whole genome shotgun (WGS) entry which is preliminary data.</text>
</comment>
<dbReference type="EMBL" id="WWEN01000003">
    <property type="protein sequence ID" value="MYM55407.1"/>
    <property type="molecule type" value="Genomic_DNA"/>
</dbReference>
<evidence type="ECO:0000313" key="1">
    <source>
        <dbReference type="EMBL" id="MYM55407.1"/>
    </source>
</evidence>
<sequence length="341" mass="35562">MVNPNRILMGAASVTVALAIGFVMQSGPQPQHLTAAAPVQEKPLKPAQPAPVAAASAAKDRIDLDGIALTVAPAVEQEKPAVLPVEEEAVLHAAATPQLDIAPIVETPVLDQPEASCDPQMSARAMPAAMVELTLDAACLPDQRVTIHHNGMMFTATMDADGKLTVQVPALSQSSVFIADFGNDLGAVAHSAVPDLMDFERAVLQWQGDAGLHLHAMEFGAGFGQDGHVWAERPGSADQALAGQGGFFTRLGDAAQQDAHLAEIYTFPSGQAARAGDIALSADVEVTSGNCHQQVIAESLQLSRGGALEARELVLSMPQCDAVGDFLVLKNLLQDLKIAAN</sequence>
<dbReference type="AlphaFoldDB" id="A0A6L8LH96"/>
<reference evidence="1 2" key="1">
    <citation type="submission" date="2020-01" db="EMBL/GenBank/DDBJ databases">
        <authorList>
            <person name="Chen S."/>
        </authorList>
    </citation>
    <scope>NUCLEOTIDE SEQUENCE [LARGE SCALE GENOMIC DNA]</scope>
    <source>
        <strain evidence="1 2">GS-10</strain>
    </source>
</reference>
<protein>
    <recommendedName>
        <fullName evidence="3">Translocase</fullName>
    </recommendedName>
</protein>